<proteinExistence type="predicted"/>
<evidence type="ECO:0000313" key="1">
    <source>
        <dbReference type="EMBL" id="SIR72172.1"/>
    </source>
</evidence>
<comment type="caution">
    <text evidence="1">The sequence shown here is derived from an EMBL/GenBank/DDBJ whole genome shotgun (WGS) entry which is preliminary data.</text>
</comment>
<organism evidence="1 2">
    <name type="scientific">Paenibacillus macquariensis</name>
    <dbReference type="NCBI Taxonomy" id="948756"/>
    <lineage>
        <taxon>Bacteria</taxon>
        <taxon>Bacillati</taxon>
        <taxon>Bacillota</taxon>
        <taxon>Bacilli</taxon>
        <taxon>Bacillales</taxon>
        <taxon>Paenibacillaceae</taxon>
        <taxon>Paenibacillus</taxon>
    </lineage>
</organism>
<keyword evidence="2" id="KW-1185">Reference proteome</keyword>
<reference evidence="1 2" key="1">
    <citation type="submission" date="2017-01" db="EMBL/GenBank/DDBJ databases">
        <authorList>
            <person name="Varghese N."/>
            <person name="Submissions S."/>
        </authorList>
    </citation>
    <scope>NUCLEOTIDE SEQUENCE [LARGE SCALE GENOMIC DNA]</scope>
    <source>
        <strain evidence="1 2">ATCC 23464</strain>
    </source>
</reference>
<accession>A0ABY1KIA9</accession>
<dbReference type="RefSeq" id="WP_082867718.1">
    <property type="nucleotide sequence ID" value="NZ_FTNK01000046.1"/>
</dbReference>
<gene>
    <name evidence="1" type="ORF">SAMN05421578_1467</name>
</gene>
<evidence type="ECO:0000313" key="2">
    <source>
        <dbReference type="Proteomes" id="UP000186666"/>
    </source>
</evidence>
<evidence type="ECO:0008006" key="3">
    <source>
        <dbReference type="Google" id="ProtNLM"/>
    </source>
</evidence>
<dbReference type="Proteomes" id="UP000186666">
    <property type="component" value="Unassembled WGS sequence"/>
</dbReference>
<protein>
    <recommendedName>
        <fullName evidence="3">Histidine phosphatase superfamily (Branch 1)</fullName>
    </recommendedName>
</protein>
<dbReference type="EMBL" id="FTNK01000046">
    <property type="protein sequence ID" value="SIR72172.1"/>
    <property type="molecule type" value="Genomic_DNA"/>
</dbReference>
<sequence length="106" mass="12980">MFPQNPEWITLACDEIYYSDDVEELYKEFEVIDFNEDLWTEGINTINERLFKDVAERFIDWIKKLKSTVYVITHDGTINNYRQILEERNLTRTDFLKETEWYKLIL</sequence>
<name>A0ABY1KIA9_9BACL</name>